<evidence type="ECO:0000313" key="3">
    <source>
        <dbReference type="EMBL" id="WTW71008.1"/>
    </source>
</evidence>
<evidence type="ECO:0000256" key="1">
    <source>
        <dbReference type="SAM" id="MobiDB-lite"/>
    </source>
</evidence>
<feature type="transmembrane region" description="Helical" evidence="2">
    <location>
        <begin position="85"/>
        <end position="104"/>
    </location>
</feature>
<evidence type="ECO:0008006" key="4">
    <source>
        <dbReference type="Google" id="ProtNLM"/>
    </source>
</evidence>
<feature type="transmembrane region" description="Helical" evidence="2">
    <location>
        <begin position="20"/>
        <end position="41"/>
    </location>
</feature>
<feature type="transmembrane region" description="Helical" evidence="2">
    <location>
        <begin position="53"/>
        <end position="73"/>
    </location>
</feature>
<feature type="compositionally biased region" description="Low complexity" evidence="1">
    <location>
        <begin position="150"/>
        <end position="171"/>
    </location>
</feature>
<dbReference type="AlphaFoldDB" id="A0AAU2VV85"/>
<organism evidence="3">
    <name type="scientific">Streptomyces sp. NBC_00008</name>
    <dbReference type="NCBI Taxonomy" id="2903610"/>
    <lineage>
        <taxon>Bacteria</taxon>
        <taxon>Bacillati</taxon>
        <taxon>Actinomycetota</taxon>
        <taxon>Actinomycetes</taxon>
        <taxon>Kitasatosporales</taxon>
        <taxon>Streptomycetaceae</taxon>
        <taxon>Streptomyces</taxon>
    </lineage>
</organism>
<keyword evidence="2" id="KW-1133">Transmembrane helix</keyword>
<accession>A0AAU2VV85</accession>
<feature type="compositionally biased region" description="Pro residues" evidence="1">
    <location>
        <begin position="195"/>
        <end position="204"/>
    </location>
</feature>
<dbReference type="EMBL" id="CP108313">
    <property type="protein sequence ID" value="WTW71008.1"/>
    <property type="molecule type" value="Genomic_DNA"/>
</dbReference>
<feature type="compositionally biased region" description="Low complexity" evidence="1">
    <location>
        <begin position="133"/>
        <end position="142"/>
    </location>
</feature>
<protein>
    <recommendedName>
        <fullName evidence="4">Integral membrane protein</fullName>
    </recommendedName>
</protein>
<feature type="compositionally biased region" description="Basic and acidic residues" evidence="1">
    <location>
        <begin position="209"/>
        <end position="228"/>
    </location>
</feature>
<feature type="compositionally biased region" description="Pro residues" evidence="1">
    <location>
        <begin position="172"/>
        <end position="186"/>
    </location>
</feature>
<proteinExistence type="predicted"/>
<gene>
    <name evidence="3" type="ORF">OG398_23440</name>
</gene>
<sequence>MYAPGYPQSVPPRVPGRAWIVSMRVLFCALSVFSIGVLLWTPLLRLAIVRRRAFDWWLAGGAFAAVFAILMVLGRDEHEAHGIDFVLVPLLLLAMLIAPVYYLVADIRHYGQHGAKQHVMGGYVPPTPGYAYATTTPVTGNPGPAPQPPHQQQTFPQQPFSQQQYGQQQTPPHTPAPPHAPYPQQPHPQQAQPQQPQPHQPQPQPQRIDQVRAELDELSDYLRKEEGR</sequence>
<name>A0AAU2VV85_9ACTN</name>
<keyword evidence="2" id="KW-0472">Membrane</keyword>
<reference evidence="3" key="1">
    <citation type="submission" date="2022-10" db="EMBL/GenBank/DDBJ databases">
        <title>The complete genomes of actinobacterial strains from the NBC collection.</title>
        <authorList>
            <person name="Joergensen T.S."/>
            <person name="Alvarez Arevalo M."/>
            <person name="Sterndorff E.B."/>
            <person name="Faurdal D."/>
            <person name="Vuksanovic O."/>
            <person name="Mourched A.-S."/>
            <person name="Charusanti P."/>
            <person name="Shaw S."/>
            <person name="Blin K."/>
            <person name="Weber T."/>
        </authorList>
    </citation>
    <scope>NUCLEOTIDE SEQUENCE</scope>
    <source>
        <strain evidence="3">NBC_00008</strain>
    </source>
</reference>
<keyword evidence="2" id="KW-0812">Transmembrane</keyword>
<evidence type="ECO:0000256" key="2">
    <source>
        <dbReference type="SAM" id="Phobius"/>
    </source>
</evidence>
<feature type="region of interest" description="Disordered" evidence="1">
    <location>
        <begin position="133"/>
        <end position="228"/>
    </location>
</feature>